<keyword evidence="6" id="KW-1185">Reference proteome</keyword>
<dbReference type="Pfam" id="PF16403">
    <property type="entry name" value="Bact_surface_Ig-like"/>
    <property type="match status" value="1"/>
</dbReference>
<dbReference type="Gene3D" id="2.60.40.10">
    <property type="entry name" value="Immunoglobulins"/>
    <property type="match status" value="1"/>
</dbReference>
<keyword evidence="1" id="KW-0732">Signal</keyword>
<dbReference type="CDD" id="cd04084">
    <property type="entry name" value="CBM6_xylanase-like"/>
    <property type="match status" value="3"/>
</dbReference>
<dbReference type="PANTHER" id="PTHR12143">
    <property type="entry name" value="PEPTIDE N-GLYCANASE PNGASE -RELATED"/>
    <property type="match status" value="1"/>
</dbReference>
<dbReference type="Proteomes" id="UP001165584">
    <property type="component" value="Unassembled WGS sequence"/>
</dbReference>
<dbReference type="SMART" id="SM00606">
    <property type="entry name" value="CBD_IV"/>
    <property type="match status" value="3"/>
</dbReference>
<evidence type="ECO:0000313" key="5">
    <source>
        <dbReference type="EMBL" id="MCS5716908.1"/>
    </source>
</evidence>
<feature type="transmembrane region" description="Helical" evidence="3">
    <location>
        <begin position="28"/>
        <end position="50"/>
    </location>
</feature>
<feature type="region of interest" description="Disordered" evidence="2">
    <location>
        <begin position="1"/>
        <end position="21"/>
    </location>
</feature>
<dbReference type="InterPro" id="IPR014718">
    <property type="entry name" value="GH-type_carb-bd"/>
</dbReference>
<feature type="domain" description="CBM6" evidence="4">
    <location>
        <begin position="1292"/>
        <end position="1430"/>
    </location>
</feature>
<dbReference type="PANTHER" id="PTHR12143:SF39">
    <property type="entry name" value="SECRETED PROTEIN"/>
    <property type="match status" value="1"/>
</dbReference>
<keyword evidence="5" id="KW-0378">Hydrolase</keyword>
<dbReference type="InterPro" id="IPR008979">
    <property type="entry name" value="Galactose-bd-like_sf"/>
</dbReference>
<evidence type="ECO:0000256" key="2">
    <source>
        <dbReference type="SAM" id="MobiDB-lite"/>
    </source>
</evidence>
<dbReference type="Gene3D" id="2.60.120.260">
    <property type="entry name" value="Galactose-binding domain-like"/>
    <property type="match status" value="3"/>
</dbReference>
<dbReference type="Pfam" id="PF07971">
    <property type="entry name" value="Glyco_hydro_92"/>
    <property type="match status" value="2"/>
</dbReference>
<evidence type="ECO:0000259" key="4">
    <source>
        <dbReference type="PROSITE" id="PS51175"/>
    </source>
</evidence>
<dbReference type="InterPro" id="IPR005084">
    <property type="entry name" value="CBM6"/>
</dbReference>
<gene>
    <name evidence="5" type="ORF">N1027_02040</name>
</gene>
<dbReference type="InterPro" id="IPR050883">
    <property type="entry name" value="PNGase"/>
</dbReference>
<dbReference type="InterPro" id="IPR041371">
    <property type="entry name" value="GH92_N"/>
</dbReference>
<dbReference type="Gene3D" id="2.70.98.10">
    <property type="match status" value="1"/>
</dbReference>
<keyword evidence="3" id="KW-1133">Transmembrane helix</keyword>
<dbReference type="RefSeq" id="WP_259504586.1">
    <property type="nucleotide sequence ID" value="NZ_JANLCM010000001.1"/>
</dbReference>
<feature type="region of interest" description="Disordered" evidence="2">
    <location>
        <begin position="1890"/>
        <end position="1938"/>
    </location>
</feature>
<dbReference type="Pfam" id="PF03422">
    <property type="entry name" value="CBM_6"/>
    <property type="match status" value="3"/>
</dbReference>
<feature type="domain" description="CBM6" evidence="4">
    <location>
        <begin position="1440"/>
        <end position="1580"/>
    </location>
</feature>
<organism evidence="5 6">
    <name type="scientific">Herbiconiux aconitum</name>
    <dbReference type="NCBI Taxonomy" id="2970913"/>
    <lineage>
        <taxon>Bacteria</taxon>
        <taxon>Bacillati</taxon>
        <taxon>Actinomycetota</taxon>
        <taxon>Actinomycetes</taxon>
        <taxon>Micrococcales</taxon>
        <taxon>Microbacteriaceae</taxon>
        <taxon>Herbiconiux</taxon>
    </lineage>
</organism>
<name>A0ABT2GL20_9MICO</name>
<evidence type="ECO:0000256" key="1">
    <source>
        <dbReference type="ARBA" id="ARBA00022729"/>
    </source>
</evidence>
<dbReference type="Gene3D" id="3.30.2080.10">
    <property type="entry name" value="GH92 mannosidase domain"/>
    <property type="match status" value="1"/>
</dbReference>
<proteinExistence type="predicted"/>
<dbReference type="InterPro" id="IPR013783">
    <property type="entry name" value="Ig-like_fold"/>
</dbReference>
<feature type="transmembrane region" description="Helical" evidence="3">
    <location>
        <begin position="1944"/>
        <end position="1966"/>
    </location>
</feature>
<reference evidence="5" key="1">
    <citation type="submission" date="2022-08" db="EMBL/GenBank/DDBJ databases">
        <authorList>
            <person name="Deng Y."/>
            <person name="Han X.-F."/>
            <person name="Zhang Y.-Q."/>
        </authorList>
    </citation>
    <scope>NUCLEOTIDE SEQUENCE</scope>
    <source>
        <strain evidence="5">CPCC 205763</strain>
    </source>
</reference>
<feature type="domain" description="CBM6" evidence="4">
    <location>
        <begin position="1152"/>
        <end position="1285"/>
    </location>
</feature>
<comment type="caution">
    <text evidence="5">The sequence shown here is derived from an EMBL/GenBank/DDBJ whole genome shotgun (WGS) entry which is preliminary data.</text>
</comment>
<dbReference type="InterPro" id="IPR012939">
    <property type="entry name" value="Glyco_hydro_92"/>
</dbReference>
<dbReference type="InterPro" id="IPR032179">
    <property type="entry name" value="Cry22Aa_Ig-like"/>
</dbReference>
<keyword evidence="3" id="KW-0812">Transmembrane</keyword>
<keyword evidence="3" id="KW-0472">Membrane</keyword>
<dbReference type="Gene3D" id="1.20.1050.60">
    <property type="entry name" value="alpha-1,2-mannosidase"/>
    <property type="match status" value="1"/>
</dbReference>
<feature type="compositionally biased region" description="Polar residues" evidence="2">
    <location>
        <begin position="1922"/>
        <end position="1938"/>
    </location>
</feature>
<dbReference type="EMBL" id="JANLCM010000001">
    <property type="protein sequence ID" value="MCS5716908.1"/>
    <property type="molecule type" value="Genomic_DNA"/>
</dbReference>
<dbReference type="SUPFAM" id="SSF48208">
    <property type="entry name" value="Six-hairpin glycosidases"/>
    <property type="match status" value="1"/>
</dbReference>
<evidence type="ECO:0000256" key="3">
    <source>
        <dbReference type="SAM" id="Phobius"/>
    </source>
</evidence>
<evidence type="ECO:0000313" key="6">
    <source>
        <dbReference type="Proteomes" id="UP001165584"/>
    </source>
</evidence>
<dbReference type="GO" id="GO:0016787">
    <property type="term" value="F:hydrolase activity"/>
    <property type="evidence" value="ECO:0007669"/>
    <property type="project" value="UniProtKB-KW"/>
</dbReference>
<dbReference type="PROSITE" id="PS51175">
    <property type="entry name" value="CBM6"/>
    <property type="match status" value="3"/>
</dbReference>
<sequence>MAHADDRTGVENAPRNRRARPERRLHRLLPIPAVVAVVAAGLMPGFGVAASASAAPVMSTGSTAADASDYTRLVDPFVSTEDDFGQDMPGAFAPHGLAKLNPMTTPGRSHTGYDYAEDQIAGFTSTNLDGVGGSGAGGDLLVVPTYVQYTTRPSTNSYAKDYSHDHEEATPGYYQVDLTTTQGTDSSVSNTPGSAPIDAQMTADVRSSLQNYTFPNAGTASLVFDLRNNYTGRNDATLDTAILPDGRASFSGFVAGGFNGNNYRLYYYAETTGPVKGIRTWDAAGTLDDSASRQGKDIGAIIDFDVAAGDQVQLNTTLSPISTDQAKTDMANEIGGRSFADVREGTKAAWNQVLSTVAVDSSTTSDPDGTLEQLFYTHLYRMFGSPVNATSTTGTYRGIDGVIYQADGYTHYDGWGLWDDFRKQAILGIAYPDVYHDVAQSLVDLFAEFANSGAGSVSSLEQSVPTVRFERASVVIADAVSKGVNLKGLDLAFAGLKKHVGGGYNDAANTARGYLADQPGDTLGTAYDDWSMSLIAHALGKTDDEAFYLNRATNYTNLFDKDAWTNPAGDEVGMIMPKDGNGNFWTNVDPEQFQAANLYQGTLWQYNWYVANDMGGMIDLMGGQKNAQSAIDYFFGEQAPDDGSRMLHSNANEIDLQAPYLFNYVGQPSHTQYWARTIATKASWNRYIATDSTSEVSSGGGEFRPPIKDKVFELDSDGFLPTQDNDTGMMSGTFVADAMGLFPVVSGSNSFQIGSPIFERMTIDLHDGRTFAINADGVSPDSFYIQSADLNGQSLDRTWLTSDEIHAGGAVTFQMGEKASGWAADGPMDYSMSDHVSSGVYDRSGSNPIVSSARVFTESDANDGTIGSTVTLSTTKATFAGANGDDLAASGAVTAENLPDGLALRATKKGAGSLELSLSGTSRIHLPSDDIDDLNVALTDSAFAGSAGAAAQTITFKVSYTGYTVSADDIGLKADESGATADQATLTLHGGATLAGATGTDLLATGTAHLAGLPAGLSATLVRQDATTLALEVNGTLTTIAPSSFSLVLDDAAFAGGVTSRQVTGDGLSSLSPFTLTVGADWHSRLQDLYDEAHLVHQGNYSPQSFAALSEALTKAKALLDAPDASEVALQQAYFTVNTAMDGLVLGEGGFRRLEGEASDHWSGGGLKNEAINLGGVTPGSWVGYDGMDFSTGAPGAIDIRYVANAGRTAPDSFVEIHADAPDGPLAGTVALPHNSPDWNNYTTVTAAIDDRTVLAGASSVYFVFGGTVTGALPFIANLDSFQFTAGAAPDGSVKFDRLDTTNATELHPGIDHSLPIFQNLNDGEWAAYSGYDFGAKGADHIQVSFDKPHNGTTEDTRVEIRLGSLDAPATATVPLAGFTGDNWGTYNTTTLDLDPTVFTGVQDVYIVFTAPTATAQNPYVANVGWLQFGSAPVDVPTSFHLEAEDFTANSGGDLGVENNTDPSGVAYTNLKGTHDGDWLQYDGIDLGSQAATSVTVRYVNNSSRCGQNSRIDVFLDSKGGEPFTTVPLPVSGNAWNAITTTTVDLPSGITGAHTVFLVLRTQADGGHPYVANIDWLEFGYGVDLTPLTDAIAAFEPLEELGDRYLAIDFRTFTQALENARAVAADPAVTTEALGAALRALNLAGGQLEWKVIRQLAELVPQAAALDPALYTPESFAAVTDALAAAGSVGEETSYDDYLAAYTALRSAVDGLAPVIHDTEAPVITLPTDDTVTKGDAFDPLAGVSATDDVDGDVTAAIVVTGTVDTATPGSYVLSYTVSDAAGNATSVQRTIVVEDTDEPEHPKPAVTVTGTLETSGHLDVVATGLDVATAYSVYLHSEPVLLGSATSDADGALTVSADIPDAIEAGEHTVEVQRADGTVVVSASIELVEAGTPGDPGDPGEPGDPGTPTDPGTPPTDAPTSIGTPAPTTSDASQLGNTGFTTGAPLVIGGLLLVAGLGLAVLMTIRRRRSTEG</sequence>
<accession>A0ABT2GL20</accession>
<dbReference type="SUPFAM" id="SSF49785">
    <property type="entry name" value="Galactose-binding domain-like"/>
    <property type="match status" value="3"/>
</dbReference>
<dbReference type="InterPro" id="IPR006584">
    <property type="entry name" value="Cellulose-bd_IV"/>
</dbReference>
<dbReference type="Gene3D" id="1.20.1270.90">
    <property type="entry name" value="AF1782-like"/>
    <property type="match status" value="2"/>
</dbReference>
<dbReference type="InterPro" id="IPR008928">
    <property type="entry name" value="6-hairpin_glycosidase_sf"/>
</dbReference>
<dbReference type="Pfam" id="PF17678">
    <property type="entry name" value="Glyco_hydro_92N"/>
    <property type="match status" value="1"/>
</dbReference>
<dbReference type="Gene3D" id="1.20.1610.10">
    <property type="entry name" value="alpha-1,2-mannosidases domains"/>
    <property type="match status" value="1"/>
</dbReference>
<protein>
    <submittedName>
        <fullName evidence="5">Glycoside hydrolase family 92 protein</fullName>
    </submittedName>
</protein>